<proteinExistence type="predicted"/>
<dbReference type="GO" id="GO:0003824">
    <property type="term" value="F:catalytic activity"/>
    <property type="evidence" value="ECO:0007669"/>
    <property type="project" value="InterPro"/>
</dbReference>
<dbReference type="Proteomes" id="UP000599523">
    <property type="component" value="Unassembled WGS sequence"/>
</dbReference>
<dbReference type="AlphaFoldDB" id="A0A972F6N0"/>
<dbReference type="GO" id="GO:0030151">
    <property type="term" value="F:molybdenum ion binding"/>
    <property type="evidence" value="ECO:0007669"/>
    <property type="project" value="InterPro"/>
</dbReference>
<comment type="caution">
    <text evidence="2">The sequence shown here is derived from an EMBL/GenBank/DDBJ whole genome shotgun (WGS) entry which is preliminary data.</text>
</comment>
<dbReference type="GO" id="GO:0030170">
    <property type="term" value="F:pyridoxal phosphate binding"/>
    <property type="evidence" value="ECO:0007669"/>
    <property type="project" value="InterPro"/>
</dbReference>
<dbReference type="RefSeq" id="WP_168987332.1">
    <property type="nucleotide sequence ID" value="NZ_CAWPHM010000188.1"/>
</dbReference>
<keyword evidence="3" id="KW-1185">Reference proteome</keyword>
<dbReference type="PROSITE" id="PS51340">
    <property type="entry name" value="MOSC"/>
    <property type="match status" value="1"/>
</dbReference>
<dbReference type="Gene3D" id="2.40.33.20">
    <property type="entry name" value="PK beta-barrel domain-like"/>
    <property type="match status" value="1"/>
</dbReference>
<dbReference type="EMBL" id="WTVM01000026">
    <property type="protein sequence ID" value="NMG02546.1"/>
    <property type="molecule type" value="Genomic_DNA"/>
</dbReference>
<reference evidence="2" key="1">
    <citation type="submission" date="2019-12" db="EMBL/GenBank/DDBJ databases">
        <title>Comparative genomics gives insights into the taxonomy of the Azoarcus-Aromatoleum group and reveals separate origins of nif in the plant-associated Azoarcus and non-plant-associated Aromatoleum sub-groups.</title>
        <authorList>
            <person name="Lafos M."/>
            <person name="Maluk M."/>
            <person name="Batista M."/>
            <person name="Junghare M."/>
            <person name="Carmona M."/>
            <person name="Faoro H."/>
            <person name="Cruz L.M."/>
            <person name="Battistoni F."/>
            <person name="De Souza E."/>
            <person name="Pedrosa F."/>
            <person name="Chen W.-M."/>
            <person name="Poole P.S."/>
            <person name="Dixon R.A."/>
            <person name="James E.K."/>
        </authorList>
    </citation>
    <scope>NUCLEOTIDE SEQUENCE</scope>
    <source>
        <strain evidence="2">NSC3</strain>
    </source>
</reference>
<gene>
    <name evidence="2" type="ORF">GPA21_06135</name>
</gene>
<name>A0A972F6N0_9RHOO</name>
<dbReference type="Pfam" id="PF03473">
    <property type="entry name" value="MOSC"/>
    <property type="match status" value="1"/>
</dbReference>
<feature type="domain" description="MOSC" evidence="1">
    <location>
        <begin position="112"/>
        <end position="252"/>
    </location>
</feature>
<protein>
    <submittedName>
        <fullName evidence="2">MOSC domain-containing protein</fullName>
    </submittedName>
</protein>
<organism evidence="2 3">
    <name type="scientific">Azoarcus taiwanensis</name>
    <dbReference type="NCBI Taxonomy" id="666964"/>
    <lineage>
        <taxon>Bacteria</taxon>
        <taxon>Pseudomonadati</taxon>
        <taxon>Pseudomonadota</taxon>
        <taxon>Betaproteobacteria</taxon>
        <taxon>Rhodocyclales</taxon>
        <taxon>Zoogloeaceae</taxon>
        <taxon>Azoarcus</taxon>
    </lineage>
</organism>
<accession>A0A972F6N0</accession>
<evidence type="ECO:0000259" key="1">
    <source>
        <dbReference type="PROSITE" id="PS51340"/>
    </source>
</evidence>
<evidence type="ECO:0000313" key="2">
    <source>
        <dbReference type="EMBL" id="NMG02546.1"/>
    </source>
</evidence>
<sequence length="266" mass="27999">MSLTLSAIARYPIKGLSAEVLSRADLGFGCGVPDDRRWAMAHGAAGIDPDAPRWLPKRAFLALDSLPSLASLSLRRAGEGEVFEFVREGRVLLRADLGSGEGRKAVEALIADQAGGAARGRVSLVEGRGFAFCDAEPPLVSIACLASLHDVSEAVGRPVEVERFRANLLVAGGLPWQELDWVGQEIHVGEARLRVLEPILRCAATRANPRSGEADLDVLRPLIRLTGDAVFGVYAEVVAGGSIAPGDPVLAPPGGRLPARHGLGLT</sequence>
<dbReference type="SUPFAM" id="SSF50800">
    <property type="entry name" value="PK beta-barrel domain-like"/>
    <property type="match status" value="1"/>
</dbReference>
<evidence type="ECO:0000313" key="3">
    <source>
        <dbReference type="Proteomes" id="UP000599523"/>
    </source>
</evidence>
<dbReference type="InterPro" id="IPR011037">
    <property type="entry name" value="Pyrv_Knase-like_insert_dom_sf"/>
</dbReference>
<dbReference type="InterPro" id="IPR005302">
    <property type="entry name" value="MoCF_Sase_C"/>
</dbReference>